<dbReference type="SUPFAM" id="SSF49503">
    <property type="entry name" value="Cupredoxins"/>
    <property type="match status" value="3"/>
</dbReference>
<dbReference type="InterPro" id="IPR001117">
    <property type="entry name" value="Cu-oxidase_2nd"/>
</dbReference>
<evidence type="ECO:0000256" key="6">
    <source>
        <dbReference type="SAM" id="Phobius"/>
    </source>
</evidence>
<dbReference type="PANTHER" id="PTHR11709">
    <property type="entry name" value="MULTI-COPPER OXIDASE"/>
    <property type="match status" value="1"/>
</dbReference>
<dbReference type="STRING" id="1182545.A0A072PFN0"/>
<evidence type="ECO:0000256" key="1">
    <source>
        <dbReference type="ARBA" id="ARBA00010609"/>
    </source>
</evidence>
<dbReference type="InterPro" id="IPR008972">
    <property type="entry name" value="Cupredoxin"/>
</dbReference>
<feature type="domain" description="Plastocyanin-like" evidence="7">
    <location>
        <begin position="63"/>
        <end position="207"/>
    </location>
</feature>
<proteinExistence type="inferred from homology"/>
<evidence type="ECO:0000256" key="2">
    <source>
        <dbReference type="ARBA" id="ARBA00022723"/>
    </source>
</evidence>
<evidence type="ECO:0000256" key="3">
    <source>
        <dbReference type="ARBA" id="ARBA00022729"/>
    </source>
</evidence>
<evidence type="ECO:0000259" key="9">
    <source>
        <dbReference type="Pfam" id="PF07732"/>
    </source>
</evidence>
<dbReference type="VEuPathDB" id="FungiDB:A1O9_06592"/>
<protein>
    <submittedName>
        <fullName evidence="10">Uncharacterized protein</fullName>
    </submittedName>
</protein>
<evidence type="ECO:0000313" key="11">
    <source>
        <dbReference type="Proteomes" id="UP000027920"/>
    </source>
</evidence>
<gene>
    <name evidence="10" type="ORF">A1O9_06592</name>
</gene>
<dbReference type="InterPro" id="IPR044130">
    <property type="entry name" value="CuRO_2_Fet3-like"/>
</dbReference>
<dbReference type="OrthoDB" id="2121828at2759"/>
<keyword evidence="6" id="KW-0812">Transmembrane</keyword>
<dbReference type="RefSeq" id="XP_013261256.1">
    <property type="nucleotide sequence ID" value="XM_013405802.1"/>
</dbReference>
<dbReference type="PANTHER" id="PTHR11709:SF361">
    <property type="entry name" value="IRON TRANSPORT MULTICOPPER OXIDASE FET3"/>
    <property type="match status" value="1"/>
</dbReference>
<dbReference type="GO" id="GO:0004322">
    <property type="term" value="F:ferroxidase activity"/>
    <property type="evidence" value="ECO:0007669"/>
    <property type="project" value="TreeGrafter"/>
</dbReference>
<dbReference type="GO" id="GO:0005507">
    <property type="term" value="F:copper ion binding"/>
    <property type="evidence" value="ECO:0007669"/>
    <property type="project" value="InterPro"/>
</dbReference>
<organism evidence="10 11">
    <name type="scientific">Exophiala aquamarina CBS 119918</name>
    <dbReference type="NCBI Taxonomy" id="1182545"/>
    <lineage>
        <taxon>Eukaryota</taxon>
        <taxon>Fungi</taxon>
        <taxon>Dikarya</taxon>
        <taxon>Ascomycota</taxon>
        <taxon>Pezizomycotina</taxon>
        <taxon>Eurotiomycetes</taxon>
        <taxon>Chaetothyriomycetidae</taxon>
        <taxon>Chaetothyriales</taxon>
        <taxon>Herpotrichiellaceae</taxon>
        <taxon>Exophiala</taxon>
    </lineage>
</organism>
<keyword evidence="5" id="KW-0186">Copper</keyword>
<dbReference type="PROSITE" id="PS00080">
    <property type="entry name" value="MULTICOPPER_OXIDASE2"/>
    <property type="match status" value="1"/>
</dbReference>
<dbReference type="InterPro" id="IPR002355">
    <property type="entry name" value="Cu_oxidase_Cu_BS"/>
</dbReference>
<comment type="similarity">
    <text evidence="1">Belongs to the multicopper oxidase family.</text>
</comment>
<dbReference type="GO" id="GO:0033573">
    <property type="term" value="C:high-affinity iron permease complex"/>
    <property type="evidence" value="ECO:0007669"/>
    <property type="project" value="TreeGrafter"/>
</dbReference>
<dbReference type="GO" id="GO:0033215">
    <property type="term" value="P:reductive iron assimilation"/>
    <property type="evidence" value="ECO:0007669"/>
    <property type="project" value="TreeGrafter"/>
</dbReference>
<comment type="caution">
    <text evidence="10">The sequence shown here is derived from an EMBL/GenBank/DDBJ whole genome shotgun (WGS) entry which is preliminary data.</text>
</comment>
<evidence type="ECO:0000259" key="7">
    <source>
        <dbReference type="Pfam" id="PF00394"/>
    </source>
</evidence>
<keyword evidence="2" id="KW-0479">Metal-binding</keyword>
<evidence type="ECO:0000256" key="4">
    <source>
        <dbReference type="ARBA" id="ARBA00023002"/>
    </source>
</evidence>
<dbReference type="InterPro" id="IPR033138">
    <property type="entry name" value="Cu_oxidase_CS"/>
</dbReference>
<dbReference type="EMBL" id="AMGV01000004">
    <property type="protein sequence ID" value="KEF58666.1"/>
    <property type="molecule type" value="Genomic_DNA"/>
</dbReference>
<dbReference type="GeneID" id="25281509"/>
<dbReference type="HOGENOM" id="CLU_006504_7_3_1"/>
<dbReference type="AlphaFoldDB" id="A0A072PFN0"/>
<keyword evidence="6" id="KW-0472">Membrane</keyword>
<evidence type="ECO:0000313" key="10">
    <source>
        <dbReference type="EMBL" id="KEF58666.1"/>
    </source>
</evidence>
<feature type="domain" description="Plastocyanin-like" evidence="9">
    <location>
        <begin position="1"/>
        <end position="53"/>
    </location>
</feature>
<dbReference type="Gene3D" id="2.60.40.420">
    <property type="entry name" value="Cupredoxins - blue copper proteins"/>
    <property type="match status" value="3"/>
</dbReference>
<evidence type="ECO:0000259" key="8">
    <source>
        <dbReference type="Pfam" id="PF07731"/>
    </source>
</evidence>
<reference evidence="10 11" key="1">
    <citation type="submission" date="2013-03" db="EMBL/GenBank/DDBJ databases">
        <title>The Genome Sequence of Exophiala aquamarina CBS 119918.</title>
        <authorList>
            <consortium name="The Broad Institute Genomics Platform"/>
            <person name="Cuomo C."/>
            <person name="de Hoog S."/>
            <person name="Gorbushina A."/>
            <person name="Walker B."/>
            <person name="Young S.K."/>
            <person name="Zeng Q."/>
            <person name="Gargeya S."/>
            <person name="Fitzgerald M."/>
            <person name="Haas B."/>
            <person name="Abouelleil A."/>
            <person name="Allen A.W."/>
            <person name="Alvarado L."/>
            <person name="Arachchi H.M."/>
            <person name="Berlin A.M."/>
            <person name="Chapman S.B."/>
            <person name="Gainer-Dewar J."/>
            <person name="Goldberg J."/>
            <person name="Griggs A."/>
            <person name="Gujja S."/>
            <person name="Hansen M."/>
            <person name="Howarth C."/>
            <person name="Imamovic A."/>
            <person name="Ireland A."/>
            <person name="Larimer J."/>
            <person name="McCowan C."/>
            <person name="Murphy C."/>
            <person name="Pearson M."/>
            <person name="Poon T.W."/>
            <person name="Priest M."/>
            <person name="Roberts A."/>
            <person name="Saif S."/>
            <person name="Shea T."/>
            <person name="Sisk P."/>
            <person name="Sykes S."/>
            <person name="Wortman J."/>
            <person name="Nusbaum C."/>
            <person name="Birren B."/>
        </authorList>
    </citation>
    <scope>NUCLEOTIDE SEQUENCE [LARGE SCALE GENOMIC DNA]</scope>
    <source>
        <strain evidence="10 11">CBS 119918</strain>
    </source>
</reference>
<keyword evidence="4" id="KW-0560">Oxidoreductase</keyword>
<evidence type="ECO:0000256" key="5">
    <source>
        <dbReference type="ARBA" id="ARBA00023008"/>
    </source>
</evidence>
<dbReference type="Proteomes" id="UP000027920">
    <property type="component" value="Unassembled WGS sequence"/>
</dbReference>
<dbReference type="Pfam" id="PF00394">
    <property type="entry name" value="Cu-oxidase"/>
    <property type="match status" value="1"/>
</dbReference>
<dbReference type="PROSITE" id="PS00079">
    <property type="entry name" value="MULTICOPPER_OXIDASE1"/>
    <property type="match status" value="2"/>
</dbReference>
<dbReference type="Pfam" id="PF07732">
    <property type="entry name" value="Cu-oxidase_3"/>
    <property type="match status" value="1"/>
</dbReference>
<sequence length="496" mass="55547">MDGPAQVSQCPILPGSSFTYKFKVEQVGTYWYHSHTRGQYVDGLRGPLIIHDPGNPFHAQFDEEIVLTLSDWYHKEIAELMPKYKDGGGMMSMEPVPDANLLNDTQNLQVPVQPSKTYLVRVVNIGAFVGQYFWIEGHTMTIIELDGSYVRPTVAEMIYLASGQRCSFLLTTKVEASQNYPIVASMDQSLIKMSDRVNTDVVGWLVYDLAQPLPSPVEIKEYNPIDDMGILPYDDMPLLRKPDQTIILSLNMEHKNGGSQYTSYFFNDVTYETPQVPSLFTALISGDAATSVATYGRSSNPFVLEHNQVVELILNNRHMINHPFHLHGHQFQAVWRSESGGGDFPVGTLTEDDFNQKPVRRDTLVLPNGGSMVIRFRADNPGVWLFHCHMEWHAETGLVATMIEAPLKLQQQSIPLAREHFCAPSGTEISANVTNEVDSLPKIHEKTSSLALGPIVLLLAGFVAIPTVIIGIFWICKKGQSDDEPKYRRLEPSLEL</sequence>
<keyword evidence="6" id="KW-1133">Transmembrane helix</keyword>
<dbReference type="InterPro" id="IPR011706">
    <property type="entry name" value="Cu-oxidase_C"/>
</dbReference>
<feature type="transmembrane region" description="Helical" evidence="6">
    <location>
        <begin position="451"/>
        <end position="476"/>
    </location>
</feature>
<feature type="domain" description="Plastocyanin-like" evidence="8">
    <location>
        <begin position="273"/>
        <end position="406"/>
    </location>
</feature>
<dbReference type="CDD" id="cd13899">
    <property type="entry name" value="CuRO_3_Fet3p"/>
    <property type="match status" value="1"/>
</dbReference>
<dbReference type="CDD" id="cd13877">
    <property type="entry name" value="CuRO_2_Fet3p_like"/>
    <property type="match status" value="1"/>
</dbReference>
<keyword evidence="11" id="KW-1185">Reference proteome</keyword>
<accession>A0A072PFN0</accession>
<dbReference type="Pfam" id="PF07731">
    <property type="entry name" value="Cu-oxidase_2"/>
    <property type="match status" value="1"/>
</dbReference>
<name>A0A072PFN0_9EURO</name>
<dbReference type="GO" id="GO:0010106">
    <property type="term" value="P:cellular response to iron ion starvation"/>
    <property type="evidence" value="ECO:0007669"/>
    <property type="project" value="TreeGrafter"/>
</dbReference>
<keyword evidence="3" id="KW-0732">Signal</keyword>
<dbReference type="InterPro" id="IPR011707">
    <property type="entry name" value="Cu-oxidase-like_N"/>
</dbReference>
<dbReference type="InterPro" id="IPR045087">
    <property type="entry name" value="Cu-oxidase_fam"/>
</dbReference>